<dbReference type="NCBIfam" id="TIGR02907">
    <property type="entry name" value="spore_VI_D"/>
    <property type="match status" value="1"/>
</dbReference>
<reference evidence="3 4" key="1">
    <citation type="submission" date="2023-07" db="EMBL/GenBank/DDBJ databases">
        <title>Genomic Encyclopedia of Type Strains, Phase IV (KMG-IV): sequencing the most valuable type-strain genomes for metagenomic binning, comparative biology and taxonomic classification.</title>
        <authorList>
            <person name="Goeker M."/>
        </authorList>
    </citation>
    <scope>NUCLEOTIDE SEQUENCE [LARGE SCALE GENOMIC DNA]</scope>
    <source>
        <strain evidence="3 4">DSM 23494</strain>
    </source>
</reference>
<feature type="domain" description="LysM" evidence="2">
    <location>
        <begin position="327"/>
        <end position="371"/>
    </location>
</feature>
<dbReference type="InterPro" id="IPR036779">
    <property type="entry name" value="LysM_dom_sf"/>
</dbReference>
<feature type="region of interest" description="Disordered" evidence="1">
    <location>
        <begin position="147"/>
        <end position="180"/>
    </location>
</feature>
<proteinExistence type="predicted"/>
<feature type="region of interest" description="Disordered" evidence="1">
    <location>
        <begin position="203"/>
        <end position="233"/>
    </location>
</feature>
<evidence type="ECO:0000313" key="3">
    <source>
        <dbReference type="EMBL" id="MDQ0270001.1"/>
    </source>
</evidence>
<dbReference type="SUPFAM" id="SSF54106">
    <property type="entry name" value="LysM domain"/>
    <property type="match status" value="1"/>
</dbReference>
<accession>A0ABU0AFG7</accession>
<dbReference type="SMART" id="SM00257">
    <property type="entry name" value="LysM"/>
    <property type="match status" value="1"/>
</dbReference>
<dbReference type="RefSeq" id="WP_307474019.1">
    <property type="nucleotide sequence ID" value="NZ_JAUSUB010000006.1"/>
</dbReference>
<dbReference type="Pfam" id="PF20918">
    <property type="entry name" value="SPOCS_spoVID-N"/>
    <property type="match status" value="1"/>
</dbReference>
<keyword evidence="4" id="KW-1185">Reference proteome</keyword>
<dbReference type="InterPro" id="IPR014256">
    <property type="entry name" value="Spore_VI_D"/>
</dbReference>
<dbReference type="InterPro" id="IPR018392">
    <property type="entry name" value="LysM"/>
</dbReference>
<dbReference type="EMBL" id="JAUSUB010000006">
    <property type="protein sequence ID" value="MDQ0270001.1"/>
    <property type="molecule type" value="Genomic_DNA"/>
</dbReference>
<dbReference type="PROSITE" id="PS51782">
    <property type="entry name" value="LYSM"/>
    <property type="match status" value="1"/>
</dbReference>
<dbReference type="Gene3D" id="3.10.350.10">
    <property type="entry name" value="LysM domain"/>
    <property type="match status" value="1"/>
</dbReference>
<protein>
    <submittedName>
        <fullName evidence="3">Stage VI sporulation protein D</fullName>
    </submittedName>
</protein>
<dbReference type="Proteomes" id="UP001238088">
    <property type="component" value="Unassembled WGS sequence"/>
</dbReference>
<feature type="compositionally biased region" description="Basic residues" evidence="1">
    <location>
        <begin position="297"/>
        <end position="307"/>
    </location>
</feature>
<name>A0ABU0AFG7_9BACI</name>
<evidence type="ECO:0000256" key="1">
    <source>
        <dbReference type="SAM" id="MobiDB-lite"/>
    </source>
</evidence>
<feature type="region of interest" description="Disordered" evidence="1">
    <location>
        <begin position="272"/>
        <end position="318"/>
    </location>
</feature>
<dbReference type="Pfam" id="PF01476">
    <property type="entry name" value="LysM"/>
    <property type="match status" value="1"/>
</dbReference>
<dbReference type="InterPro" id="IPR048862">
    <property type="entry name" value="SPOCS_spoVID_N"/>
</dbReference>
<feature type="compositionally biased region" description="Acidic residues" evidence="1">
    <location>
        <begin position="168"/>
        <end position="180"/>
    </location>
</feature>
<gene>
    <name evidence="3" type="ORF">J2S17_001873</name>
</gene>
<comment type="caution">
    <text evidence="3">The sequence shown here is derived from an EMBL/GenBank/DDBJ whole genome shotgun (WGS) entry which is preliminary data.</text>
</comment>
<evidence type="ECO:0000313" key="4">
    <source>
        <dbReference type="Proteomes" id="UP001238088"/>
    </source>
</evidence>
<organism evidence="3 4">
    <name type="scientific">Cytobacillus purgationiresistens</name>
    <dbReference type="NCBI Taxonomy" id="863449"/>
    <lineage>
        <taxon>Bacteria</taxon>
        <taxon>Bacillati</taxon>
        <taxon>Bacillota</taxon>
        <taxon>Bacilli</taxon>
        <taxon>Bacillales</taxon>
        <taxon>Bacillaceae</taxon>
        <taxon>Cytobacillus</taxon>
    </lineage>
</organism>
<sequence>MSQGNPSCLRFSLEESVWFQKGQEVSQLISISLDPNITIQESEQYVTIQGALELTGEYHRDEASVDASGSETVSTLKFVQTIEEREEGVCEFTHFFPVDITIPNNRIASLSDIDVEVESFDYVFPERSCMKLNANLTITGLYGGQQHNSVEEEENTLELEPTYRTADEEQQEDDVEYEEETTEIKLSLAPDESQESLDFEPFEAEARKQPDAVSEPAEPVLSEPVLSRSIQEEEEEPVKLPEISFISQRNEEKLPEAKEIFEVKPVEEESPVVEYKHQKQAEEFESSSSPEEEVKQVKKKGKNKKKSMSLTEFFGRKEEEEEVAKLKVCIVQQGDTIDIIADRYDTSAQALLRVNHLEINQDVYEGQALYVPATVTN</sequence>
<evidence type="ECO:0000259" key="2">
    <source>
        <dbReference type="PROSITE" id="PS51782"/>
    </source>
</evidence>